<dbReference type="InterPro" id="IPR037058">
    <property type="entry name" value="Falgellar_hook_FlgE_sf"/>
</dbReference>
<dbReference type="RefSeq" id="WP_106336745.1">
    <property type="nucleotide sequence ID" value="NZ_PVZS01000009.1"/>
</dbReference>
<comment type="function">
    <text evidence="5">A flexible structure which links the flagellar filament to the drive apparatus in the basal body.</text>
</comment>
<dbReference type="InterPro" id="IPR037925">
    <property type="entry name" value="FlgE/F/G-like"/>
</dbReference>
<sequence>MSIFGAMTNAVTGLRAQSYALENISDNIANSQTTGYKRVDTSFQDLVPDYPLTQQVGGSVLAFSRGTNTIAGSYTSTGVSTNVALNGDGFFVVRDRADTQAGLPVFSQRDLYTRRGDFGVDKNGFLVNGAGRYLVGTNLDPVTGNPTGSPGVMRITSDLVSAKASTTVEYRANIPSTPQTPSYDPKTPGSELYAVPATGVTSAEESNFTNHTISGGTVTVYDGQGTPTTVELRWAKTASTPTDTWNVYYANPAYDGTSTSLKWIAAGQGTNLSNAKTNFTFDSSGKLTAPVGTTTLTGLPIDGTDLTLDVSSGVTQFADVSGQVKTTSIRQDGYPAGKLNDVSIADDGRVVASYSNGQTVALAQLSVARFNAPNSLKRRDGSTFEETLESGQPLYGLNGATIMGAQLEASNTDIADEFSKMIVTQQAYSANTRVVTTAQQMLQDAINIIR</sequence>
<dbReference type="OrthoDB" id="8372879at2"/>
<evidence type="ECO:0000259" key="8">
    <source>
        <dbReference type="Pfam" id="PF07559"/>
    </source>
</evidence>
<dbReference type="Pfam" id="PF06429">
    <property type="entry name" value="Flg_bbr_C"/>
    <property type="match status" value="1"/>
</dbReference>
<keyword evidence="10" id="KW-0282">Flagellum</keyword>
<gene>
    <name evidence="10" type="ORF">SLNSH_10395</name>
</gene>
<feature type="domain" description="Flagellar hook protein FlgE D2" evidence="8">
    <location>
        <begin position="216"/>
        <end position="334"/>
    </location>
</feature>
<dbReference type="PANTHER" id="PTHR30435">
    <property type="entry name" value="FLAGELLAR PROTEIN"/>
    <property type="match status" value="1"/>
</dbReference>
<feature type="domain" description="Flagellar basal-body/hook protein C-terminal" evidence="7">
    <location>
        <begin position="407"/>
        <end position="448"/>
    </location>
</feature>
<dbReference type="GO" id="GO:0009424">
    <property type="term" value="C:bacterial-type flagellum hook"/>
    <property type="evidence" value="ECO:0007669"/>
    <property type="project" value="TreeGrafter"/>
</dbReference>
<comment type="similarity">
    <text evidence="2 5">Belongs to the flagella basal body rod proteins family.</text>
</comment>
<evidence type="ECO:0000313" key="10">
    <source>
        <dbReference type="EMBL" id="PSC05211.1"/>
    </source>
</evidence>
<evidence type="ECO:0000256" key="4">
    <source>
        <dbReference type="ARBA" id="ARBA00023143"/>
    </source>
</evidence>
<keyword evidence="10" id="KW-0969">Cilium</keyword>
<dbReference type="Pfam" id="PF00460">
    <property type="entry name" value="Flg_bb_rod"/>
    <property type="match status" value="1"/>
</dbReference>
<dbReference type="SUPFAM" id="SSF117143">
    <property type="entry name" value="Flagellar hook protein flgE"/>
    <property type="match status" value="1"/>
</dbReference>
<evidence type="ECO:0000313" key="11">
    <source>
        <dbReference type="Proteomes" id="UP000239772"/>
    </source>
</evidence>
<dbReference type="GO" id="GO:0005829">
    <property type="term" value="C:cytosol"/>
    <property type="evidence" value="ECO:0007669"/>
    <property type="project" value="TreeGrafter"/>
</dbReference>
<dbReference type="EMBL" id="PVZS01000009">
    <property type="protein sequence ID" value="PSC05211.1"/>
    <property type="molecule type" value="Genomic_DNA"/>
</dbReference>
<comment type="subcellular location">
    <subcellularLocation>
        <location evidence="1 5">Bacterial flagellum basal body</location>
    </subcellularLocation>
</comment>
<dbReference type="InterPro" id="IPR010930">
    <property type="entry name" value="Flg_bb/hook_C_dom"/>
</dbReference>
<evidence type="ECO:0000259" key="9">
    <source>
        <dbReference type="Pfam" id="PF22692"/>
    </source>
</evidence>
<reference evidence="11" key="1">
    <citation type="submission" date="2018-03" db="EMBL/GenBank/DDBJ databases">
        <authorList>
            <person name="Sun L."/>
            <person name="Liu H."/>
            <person name="Chen W."/>
            <person name="Huang K."/>
            <person name="Liu W."/>
            <person name="Gao X."/>
        </authorList>
    </citation>
    <scope>NUCLEOTIDE SEQUENCE [LARGE SCALE GENOMIC DNA]</scope>
    <source>
        <strain evidence="11">SH9</strain>
    </source>
</reference>
<evidence type="ECO:0000256" key="2">
    <source>
        <dbReference type="ARBA" id="ARBA00009677"/>
    </source>
</evidence>
<name>A0A2T1HU90_9HYPH</name>
<evidence type="ECO:0000259" key="7">
    <source>
        <dbReference type="Pfam" id="PF06429"/>
    </source>
</evidence>
<dbReference type="InterPro" id="IPR020013">
    <property type="entry name" value="Flagellar_FlgE/F/G"/>
</dbReference>
<keyword evidence="11" id="KW-1185">Reference proteome</keyword>
<dbReference type="AlphaFoldDB" id="A0A2T1HU90"/>
<dbReference type="GO" id="GO:0009425">
    <property type="term" value="C:bacterial-type flagellum basal body"/>
    <property type="evidence" value="ECO:0007669"/>
    <property type="project" value="UniProtKB-SubCell"/>
</dbReference>
<dbReference type="PANTHER" id="PTHR30435:SF1">
    <property type="entry name" value="FLAGELLAR HOOK PROTEIN FLGE"/>
    <property type="match status" value="1"/>
</dbReference>
<keyword evidence="10" id="KW-0966">Cell projection</keyword>
<dbReference type="InterPro" id="IPR011491">
    <property type="entry name" value="FlgE_D2"/>
</dbReference>
<dbReference type="InterPro" id="IPR001444">
    <property type="entry name" value="Flag_bb_rod_N"/>
</dbReference>
<evidence type="ECO:0000256" key="1">
    <source>
        <dbReference type="ARBA" id="ARBA00004117"/>
    </source>
</evidence>
<dbReference type="Pfam" id="PF07559">
    <property type="entry name" value="FlgE_D2"/>
    <property type="match status" value="1"/>
</dbReference>
<dbReference type="NCBIfam" id="TIGR03506">
    <property type="entry name" value="FlgEFG_subfam"/>
    <property type="match status" value="1"/>
</dbReference>
<feature type="domain" description="Flagellar basal body rod protein N-terminal" evidence="6">
    <location>
        <begin position="7"/>
        <end position="37"/>
    </location>
</feature>
<evidence type="ECO:0000259" key="6">
    <source>
        <dbReference type="Pfam" id="PF00460"/>
    </source>
</evidence>
<proteinExistence type="inferred from homology"/>
<dbReference type="Proteomes" id="UP000239772">
    <property type="component" value="Unassembled WGS sequence"/>
</dbReference>
<organism evidence="10 11">
    <name type="scientific">Alsobacter soli</name>
    <dbReference type="NCBI Taxonomy" id="2109933"/>
    <lineage>
        <taxon>Bacteria</taxon>
        <taxon>Pseudomonadati</taxon>
        <taxon>Pseudomonadota</taxon>
        <taxon>Alphaproteobacteria</taxon>
        <taxon>Hyphomicrobiales</taxon>
        <taxon>Alsobacteraceae</taxon>
        <taxon>Alsobacter</taxon>
    </lineage>
</organism>
<evidence type="ECO:0000256" key="5">
    <source>
        <dbReference type="RuleBase" id="RU362116"/>
    </source>
</evidence>
<feature type="domain" description="Flagellar hook protein FlgE/F/G-like D1" evidence="9">
    <location>
        <begin position="84"/>
        <end position="136"/>
    </location>
</feature>
<keyword evidence="4 5" id="KW-0975">Bacterial flagellum</keyword>
<dbReference type="GO" id="GO:0071978">
    <property type="term" value="P:bacterial-type flagellum-dependent swarming motility"/>
    <property type="evidence" value="ECO:0007669"/>
    <property type="project" value="TreeGrafter"/>
</dbReference>
<dbReference type="InterPro" id="IPR053967">
    <property type="entry name" value="LlgE_F_G-like_D1"/>
</dbReference>
<comment type="caution">
    <text evidence="10">The sequence shown here is derived from an EMBL/GenBank/DDBJ whole genome shotgun (WGS) entry which is preliminary data.</text>
</comment>
<protein>
    <recommendedName>
        <fullName evidence="3 5">Flagellar hook protein FlgE</fullName>
    </recommendedName>
</protein>
<evidence type="ECO:0000256" key="3">
    <source>
        <dbReference type="ARBA" id="ARBA00019015"/>
    </source>
</evidence>
<dbReference type="Pfam" id="PF22692">
    <property type="entry name" value="LlgE_F_G_D1"/>
    <property type="match status" value="1"/>
</dbReference>
<dbReference type="Gene3D" id="2.60.98.20">
    <property type="entry name" value="Flagellar hook protein FlgE"/>
    <property type="match status" value="1"/>
</dbReference>
<accession>A0A2T1HU90</accession>